<evidence type="ECO:0000256" key="1">
    <source>
        <dbReference type="ARBA" id="ARBA00008936"/>
    </source>
</evidence>
<dbReference type="InterPro" id="IPR031686">
    <property type="entry name" value="ATP-synth_a_Xtn"/>
</dbReference>
<keyword evidence="10" id="KW-1185">Reference proteome</keyword>
<keyword evidence="7" id="KW-0066">ATP synthesis</keyword>
<dbReference type="SMART" id="SM00382">
    <property type="entry name" value="AAA"/>
    <property type="match status" value="1"/>
</dbReference>
<keyword evidence="5" id="KW-1278">Translocase</keyword>
<dbReference type="Gene3D" id="1.10.1140.10">
    <property type="entry name" value="Bovine Mitochondrial F1-atpase, Atp Synthase Beta Chain, Chain D, domain 3"/>
    <property type="match status" value="1"/>
</dbReference>
<dbReference type="PANTHER" id="PTHR43607:SF1">
    <property type="entry name" value="H(+)-TRANSPORTING TWO-SECTOR ATPASE"/>
    <property type="match status" value="1"/>
</dbReference>
<dbReference type="SUPFAM" id="SSF50615">
    <property type="entry name" value="N-terminal domain of alpha and beta subunits of F1 ATP synthase"/>
    <property type="match status" value="1"/>
</dbReference>
<dbReference type="Gene3D" id="2.40.30.20">
    <property type="match status" value="1"/>
</dbReference>
<dbReference type="SUPFAM" id="SSF52540">
    <property type="entry name" value="P-loop containing nucleoside triphosphate hydrolases"/>
    <property type="match status" value="1"/>
</dbReference>
<dbReference type="InterPro" id="IPR024034">
    <property type="entry name" value="ATPase_F1/V1_b/a_C"/>
</dbReference>
<name>A0A3S9HTG6_9ACTN</name>
<dbReference type="AlphaFoldDB" id="A0A3S9HTG6"/>
<dbReference type="InterPro" id="IPR004100">
    <property type="entry name" value="ATPase_F1/V1/A1_a/bsu_N"/>
</dbReference>
<dbReference type="Pfam" id="PF22919">
    <property type="entry name" value="ATP-synt_VA_C"/>
    <property type="match status" value="1"/>
</dbReference>
<evidence type="ECO:0000256" key="6">
    <source>
        <dbReference type="ARBA" id="ARBA00023065"/>
    </source>
</evidence>
<dbReference type="InterPro" id="IPR000194">
    <property type="entry name" value="ATPase_F1/V1/A1_a/bsu_nucl-bd"/>
</dbReference>
<reference evidence="9 10" key="1">
    <citation type="submission" date="2018-12" db="EMBL/GenBank/DDBJ databases">
        <authorList>
            <person name="Li K."/>
        </authorList>
    </citation>
    <scope>NUCLEOTIDE SEQUENCE [LARGE SCALE GENOMIC DNA]</scope>
    <source>
        <strain evidence="10">CR22</strain>
    </source>
</reference>
<proteinExistence type="inferred from homology"/>
<dbReference type="GO" id="GO:0045259">
    <property type="term" value="C:proton-transporting ATP synthase complex"/>
    <property type="evidence" value="ECO:0007669"/>
    <property type="project" value="UniProtKB-ARBA"/>
</dbReference>
<keyword evidence="2" id="KW-0813">Transport</keyword>
<evidence type="ECO:0000256" key="4">
    <source>
        <dbReference type="ARBA" id="ARBA00022840"/>
    </source>
</evidence>
<sequence>MGTLTHAPHDTGRILRVTGPLVEAEGMTGTAMYDLVALGQTGLPGEVVAIRDTVVTVQAYEYTGGLAPGMPVRPLHRPLSAALGPGLLGGIFDGLLRPLSAAGAWLKPGAGGAEGDGPRPMREFAPKVAEGDGVAPGDVLGEIRDAGPVPLRVLVPPGCTGPVQGIARAGPQAEDAVLATVTGTPIRMVSHWPVRTPRPVRERLAAGRALHSGQRAIDLLFPVALGSTVAVPGGFGTGKTVLLQQIAKWCDADVIVYVGCGERGNEMADVIDEFTALTDPRTGGRLADRTVIVANTSNMPMMAREASVYTGVTVAEYFRDMGLDVVVIADSTSRWAEALREFASRTGALPAEEGYPAGLASAIAAFYERAGAVTTLGGRTGSVTVIGAVSPPGGDMAEPVTAHTQRFVRCLWTLDRDLAYARHYPAVSWAESFSRDAEALDARHAATDTSGRSARRSRVAGLLAEADRLADLVDLLGITALPDQERVSVLGGRLVREGVLQQSALSDRDAYSGEEKTAALAEAVLAVVARCRELADAGVPAARIEEVDFSPVLRAREEAGPHDAATVDALRETMLARLGEAP</sequence>
<dbReference type="Gene3D" id="3.40.50.300">
    <property type="entry name" value="P-loop containing nucleotide triphosphate hydrolases"/>
    <property type="match status" value="1"/>
</dbReference>
<dbReference type="Pfam" id="PF00006">
    <property type="entry name" value="ATP-synt_ab"/>
    <property type="match status" value="1"/>
</dbReference>
<dbReference type="RefSeq" id="WP_126269799.1">
    <property type="nucleotide sequence ID" value="NZ_CP034463.1"/>
</dbReference>
<feature type="domain" description="AAA+ ATPase" evidence="8">
    <location>
        <begin position="225"/>
        <end position="411"/>
    </location>
</feature>
<dbReference type="InterPro" id="IPR055190">
    <property type="entry name" value="ATP-synt_VA_C"/>
</dbReference>
<evidence type="ECO:0000256" key="7">
    <source>
        <dbReference type="ARBA" id="ARBA00023310"/>
    </source>
</evidence>
<evidence type="ECO:0000259" key="8">
    <source>
        <dbReference type="SMART" id="SM00382"/>
    </source>
</evidence>
<dbReference type="Pfam" id="PF02874">
    <property type="entry name" value="ATP-synt_ab_N"/>
    <property type="match status" value="1"/>
</dbReference>
<organism evidence="9 10">
    <name type="scientific">Streptomyces aquilus</name>
    <dbReference type="NCBI Taxonomy" id="2548456"/>
    <lineage>
        <taxon>Bacteria</taxon>
        <taxon>Bacillati</taxon>
        <taxon>Actinomycetota</taxon>
        <taxon>Actinomycetes</taxon>
        <taxon>Kitasatosporales</taxon>
        <taxon>Streptomycetaceae</taxon>
        <taxon>Streptomyces</taxon>
    </lineage>
</organism>
<keyword evidence="4" id="KW-0067">ATP-binding</keyword>
<dbReference type="InterPro" id="IPR027417">
    <property type="entry name" value="P-loop_NTPase"/>
</dbReference>
<dbReference type="InterPro" id="IPR003593">
    <property type="entry name" value="AAA+_ATPase"/>
</dbReference>
<comment type="similarity">
    <text evidence="1">Belongs to the ATPase alpha/beta chains family.</text>
</comment>
<evidence type="ECO:0000313" key="10">
    <source>
        <dbReference type="Proteomes" id="UP000280197"/>
    </source>
</evidence>
<evidence type="ECO:0000313" key="9">
    <source>
        <dbReference type="EMBL" id="AZP15420.1"/>
    </source>
</evidence>
<dbReference type="SUPFAM" id="SSF47917">
    <property type="entry name" value="C-terminal domain of alpha and beta subunits of F1 ATP synthase"/>
    <property type="match status" value="1"/>
</dbReference>
<dbReference type="InterPro" id="IPR022878">
    <property type="entry name" value="V-ATPase_asu"/>
</dbReference>
<dbReference type="InterPro" id="IPR036121">
    <property type="entry name" value="ATPase_F1/V1/A1_a/bsu_N_sf"/>
</dbReference>
<dbReference type="NCBIfam" id="NF003220">
    <property type="entry name" value="PRK04192.1"/>
    <property type="match status" value="1"/>
</dbReference>
<dbReference type="Gene3D" id="2.40.50.100">
    <property type="match status" value="1"/>
</dbReference>
<evidence type="ECO:0000256" key="3">
    <source>
        <dbReference type="ARBA" id="ARBA00022741"/>
    </source>
</evidence>
<keyword evidence="6" id="KW-0406">Ion transport</keyword>
<dbReference type="Proteomes" id="UP000280197">
    <property type="component" value="Chromosome"/>
</dbReference>
<dbReference type="KEGG" id="saqu:EJC51_04480"/>
<evidence type="ECO:0000256" key="5">
    <source>
        <dbReference type="ARBA" id="ARBA00022967"/>
    </source>
</evidence>
<dbReference type="GO" id="GO:0006754">
    <property type="term" value="P:ATP biosynthetic process"/>
    <property type="evidence" value="ECO:0007669"/>
    <property type="project" value="UniProtKB-KW"/>
</dbReference>
<dbReference type="CDD" id="cd01134">
    <property type="entry name" value="V_A-ATPase_A"/>
    <property type="match status" value="1"/>
</dbReference>
<accession>A0A3S9HTG6</accession>
<dbReference type="InterPro" id="IPR023366">
    <property type="entry name" value="ATP_synth_asu-like_sf"/>
</dbReference>
<dbReference type="EMBL" id="CP034463">
    <property type="protein sequence ID" value="AZP15420.1"/>
    <property type="molecule type" value="Genomic_DNA"/>
</dbReference>
<dbReference type="PANTHER" id="PTHR43607">
    <property type="entry name" value="V-TYPE PROTON ATPASE CATALYTIC SUBUNIT A"/>
    <property type="match status" value="1"/>
</dbReference>
<dbReference type="Pfam" id="PF16886">
    <property type="entry name" value="ATP-synt_ab_Xtn"/>
    <property type="match status" value="1"/>
</dbReference>
<evidence type="ECO:0000256" key="2">
    <source>
        <dbReference type="ARBA" id="ARBA00022448"/>
    </source>
</evidence>
<protein>
    <submittedName>
        <fullName evidence="9">V-type ATP synthase subunit A</fullName>
    </submittedName>
</protein>
<keyword evidence="3" id="KW-0547">Nucleotide-binding</keyword>
<dbReference type="GO" id="GO:0005524">
    <property type="term" value="F:ATP binding"/>
    <property type="evidence" value="ECO:0007669"/>
    <property type="project" value="UniProtKB-KW"/>
</dbReference>
<gene>
    <name evidence="9" type="ORF">EJC51_04480</name>
</gene>
<dbReference type="GO" id="GO:0046961">
    <property type="term" value="F:proton-transporting ATPase activity, rotational mechanism"/>
    <property type="evidence" value="ECO:0007669"/>
    <property type="project" value="InterPro"/>
</dbReference>